<evidence type="ECO:0000256" key="1">
    <source>
        <dbReference type="ARBA" id="ARBA00004162"/>
    </source>
</evidence>
<reference evidence="8 9" key="1">
    <citation type="submission" date="2015-11" db="EMBL/GenBank/DDBJ databases">
        <title>Draft Genome Sequence of the Type Strain Trueperella bernardiae LCDC 89-0504T, Isolated from Blood Culture.</title>
        <authorList>
            <person name="Bernier A.-M."/>
            <person name="Bernard K."/>
        </authorList>
    </citation>
    <scope>NUCLEOTIDE SEQUENCE [LARGE SCALE GENOMIC DNA]</scope>
    <source>
        <strain evidence="8 9">LCDC 89-0504</strain>
    </source>
</reference>
<feature type="transmembrane region" description="Helical" evidence="6">
    <location>
        <begin position="84"/>
        <end position="106"/>
    </location>
</feature>
<protein>
    <submittedName>
        <fullName evidence="8">PspC domain protein</fullName>
    </submittedName>
</protein>
<feature type="transmembrane region" description="Helical" evidence="6">
    <location>
        <begin position="238"/>
        <end position="260"/>
    </location>
</feature>
<dbReference type="PATRIC" id="fig|59561.3.peg.236"/>
<evidence type="ECO:0000313" key="9">
    <source>
        <dbReference type="Proteomes" id="UP000054404"/>
    </source>
</evidence>
<dbReference type="AlphaFoldDB" id="A0A0W1KM66"/>
<evidence type="ECO:0000256" key="2">
    <source>
        <dbReference type="ARBA" id="ARBA00022475"/>
    </source>
</evidence>
<dbReference type="STRING" id="59561.AQZ59_00241"/>
<accession>A0A0W1KM66</accession>
<comment type="caution">
    <text evidence="8">The sequence shown here is derived from an EMBL/GenBank/DDBJ whole genome shotgun (WGS) entry which is preliminary data.</text>
</comment>
<keyword evidence="4 6" id="KW-1133">Transmembrane helix</keyword>
<dbReference type="RefSeq" id="WP_062612363.1">
    <property type="nucleotide sequence ID" value="NZ_JAMQRX010000001.1"/>
</dbReference>
<feature type="transmembrane region" description="Helical" evidence="6">
    <location>
        <begin position="210"/>
        <end position="231"/>
    </location>
</feature>
<keyword evidence="3 6" id="KW-0812">Transmembrane</keyword>
<organism evidence="8 9">
    <name type="scientific">Trueperella bernardiae</name>
    <dbReference type="NCBI Taxonomy" id="59561"/>
    <lineage>
        <taxon>Bacteria</taxon>
        <taxon>Bacillati</taxon>
        <taxon>Actinomycetota</taxon>
        <taxon>Actinomycetes</taxon>
        <taxon>Actinomycetales</taxon>
        <taxon>Actinomycetaceae</taxon>
        <taxon>Trueperella</taxon>
    </lineage>
</organism>
<gene>
    <name evidence="8" type="ORF">AQZ59_00241</name>
</gene>
<keyword evidence="9" id="KW-1185">Reference proteome</keyword>
<evidence type="ECO:0000256" key="3">
    <source>
        <dbReference type="ARBA" id="ARBA00022692"/>
    </source>
</evidence>
<keyword evidence="5 6" id="KW-0472">Membrane</keyword>
<proteinExistence type="predicted"/>
<name>A0A0W1KM66_9ACTO</name>
<feature type="transmembrane region" description="Helical" evidence="6">
    <location>
        <begin position="185"/>
        <end position="204"/>
    </location>
</feature>
<comment type="subcellular location">
    <subcellularLocation>
        <location evidence="1">Cell membrane</location>
        <topology evidence="1">Single-pass membrane protein</topology>
    </subcellularLocation>
</comment>
<evidence type="ECO:0000256" key="4">
    <source>
        <dbReference type="ARBA" id="ARBA00022989"/>
    </source>
</evidence>
<sequence>MKLYDSLRSRPLRRTPDALAGGVCAGLAHRWGISAVLVRLAFVALAIVGGIGFLLYGLGWLLIPSYATEEIVAEGALRNPDSAFAASIILILVGAVVFVPFVAVWADFALNRAPGLALMGVLVILVSVLFVLWRNGRRSTPRGVYDAAQFGAAPYGPGSEFPAPAHPVRPLKEPKPKKPALGGQAISVVVAIAFIGSAIALLAVPGKVAAILMALSVGLGIVAIGVMYAGVRGLRATWLTALAWFLALPASAALAIALIMPTSMVTAPNLELVSFGSSERPSLLSVSRSGVNSDPGQLRDYNVDAFILADAPYLFRESDPIIIEVTRNEDVYGVADVALNGWEPWRVDVAGETWTEPVYDTGDNPDERWWSNVHLGAGESVRIYSPAAITNPDAVTTATINFSYGSLYLSSLPKGN</sequence>
<feature type="domain" description="Phage shock protein PspC N-terminal" evidence="7">
    <location>
        <begin position="12"/>
        <end position="65"/>
    </location>
</feature>
<dbReference type="Proteomes" id="UP000054404">
    <property type="component" value="Unassembled WGS sequence"/>
</dbReference>
<keyword evidence="2" id="KW-1003">Cell membrane</keyword>
<dbReference type="GO" id="GO:0005886">
    <property type="term" value="C:plasma membrane"/>
    <property type="evidence" value="ECO:0007669"/>
    <property type="project" value="UniProtKB-SubCell"/>
</dbReference>
<evidence type="ECO:0000256" key="6">
    <source>
        <dbReference type="SAM" id="Phobius"/>
    </source>
</evidence>
<evidence type="ECO:0000259" key="7">
    <source>
        <dbReference type="Pfam" id="PF04024"/>
    </source>
</evidence>
<dbReference type="OrthoDB" id="7359894at2"/>
<feature type="transmembrane region" description="Helical" evidence="6">
    <location>
        <begin position="112"/>
        <end position="133"/>
    </location>
</feature>
<dbReference type="InterPro" id="IPR007168">
    <property type="entry name" value="Phageshock_PspC_N"/>
</dbReference>
<dbReference type="InterPro" id="IPR052027">
    <property type="entry name" value="PspC"/>
</dbReference>
<evidence type="ECO:0000256" key="5">
    <source>
        <dbReference type="ARBA" id="ARBA00023136"/>
    </source>
</evidence>
<feature type="transmembrane region" description="Helical" evidence="6">
    <location>
        <begin position="40"/>
        <end position="63"/>
    </location>
</feature>
<dbReference type="EMBL" id="LNIZ01000001">
    <property type="protein sequence ID" value="KTF04934.1"/>
    <property type="molecule type" value="Genomic_DNA"/>
</dbReference>
<dbReference type="PANTHER" id="PTHR33885">
    <property type="entry name" value="PHAGE SHOCK PROTEIN C"/>
    <property type="match status" value="1"/>
</dbReference>
<dbReference type="Pfam" id="PF04024">
    <property type="entry name" value="PspC"/>
    <property type="match status" value="1"/>
</dbReference>
<dbReference type="PANTHER" id="PTHR33885:SF3">
    <property type="entry name" value="PHAGE SHOCK PROTEIN C"/>
    <property type="match status" value="1"/>
</dbReference>
<evidence type="ECO:0000313" key="8">
    <source>
        <dbReference type="EMBL" id="KTF04934.1"/>
    </source>
</evidence>